<comment type="caution">
    <text evidence="3">The sequence shown here is derived from an EMBL/GenBank/DDBJ whole genome shotgun (WGS) entry which is preliminary data.</text>
</comment>
<reference evidence="3 6" key="2">
    <citation type="submission" date="2019-07" db="EMBL/GenBank/DDBJ databases">
        <title>Whole genome shotgun sequence of Myxococcus fulvus NBRC 100333.</title>
        <authorList>
            <person name="Hosoyama A."/>
            <person name="Uohara A."/>
            <person name="Ohji S."/>
            <person name="Ichikawa N."/>
        </authorList>
    </citation>
    <scope>NUCLEOTIDE SEQUENCE [LARGE SCALE GENOMIC DNA]</scope>
    <source>
        <strain evidence="3 6">NBRC 100333</strain>
    </source>
</reference>
<dbReference type="PANTHER" id="PTHR35174">
    <property type="entry name" value="BLL7171 PROTEIN-RELATED"/>
    <property type="match status" value="1"/>
</dbReference>
<gene>
    <name evidence="3" type="ORF">MFU01_61390</name>
    <name evidence="4" type="ORF">SAMN05443572_102219</name>
</gene>
<evidence type="ECO:0000313" key="5">
    <source>
        <dbReference type="Proteomes" id="UP000183760"/>
    </source>
</evidence>
<dbReference type="AlphaFoldDB" id="A0A511TCC9"/>
<comment type="similarity">
    <text evidence="1">Belongs to the YciI family.</text>
</comment>
<feature type="domain" description="YCII-related" evidence="2">
    <location>
        <begin position="1"/>
        <end position="100"/>
    </location>
</feature>
<evidence type="ECO:0000313" key="3">
    <source>
        <dbReference type="EMBL" id="GEN11102.1"/>
    </source>
</evidence>
<evidence type="ECO:0000259" key="2">
    <source>
        <dbReference type="Pfam" id="PF03795"/>
    </source>
</evidence>
<accession>A0A511TCC9</accession>
<dbReference type="EMBL" id="BJXR01000043">
    <property type="protein sequence ID" value="GEN11102.1"/>
    <property type="molecule type" value="Genomic_DNA"/>
</dbReference>
<keyword evidence="5" id="KW-1185">Reference proteome</keyword>
<dbReference type="SUPFAM" id="SSF54909">
    <property type="entry name" value="Dimeric alpha+beta barrel"/>
    <property type="match status" value="1"/>
</dbReference>
<proteinExistence type="inferred from homology"/>
<reference evidence="4 5" key="1">
    <citation type="submission" date="2016-10" db="EMBL/GenBank/DDBJ databases">
        <authorList>
            <person name="Varghese N."/>
            <person name="Submissions S."/>
        </authorList>
    </citation>
    <scope>NUCLEOTIDE SEQUENCE [LARGE SCALE GENOMIC DNA]</scope>
    <source>
        <strain evidence="4 5">DSM 16525</strain>
    </source>
</reference>
<dbReference type="STRING" id="1334629.MFUL124B02_32380"/>
<dbReference type="Pfam" id="PF03795">
    <property type="entry name" value="YCII"/>
    <property type="match status" value="1"/>
</dbReference>
<evidence type="ECO:0000313" key="6">
    <source>
        <dbReference type="Proteomes" id="UP000321514"/>
    </source>
</evidence>
<dbReference type="RefSeq" id="WP_074950435.1">
    <property type="nucleotide sequence ID" value="NZ_BJXR01000043.1"/>
</dbReference>
<dbReference type="InterPro" id="IPR005545">
    <property type="entry name" value="YCII"/>
</dbReference>
<dbReference type="Gene3D" id="3.30.70.1060">
    <property type="entry name" value="Dimeric alpha+beta barrel"/>
    <property type="match status" value="1"/>
</dbReference>
<dbReference type="InterPro" id="IPR011008">
    <property type="entry name" value="Dimeric_a/b-barrel"/>
</dbReference>
<evidence type="ECO:0000256" key="1">
    <source>
        <dbReference type="ARBA" id="ARBA00007689"/>
    </source>
</evidence>
<organism evidence="3 6">
    <name type="scientific">Myxococcus fulvus</name>
    <dbReference type="NCBI Taxonomy" id="33"/>
    <lineage>
        <taxon>Bacteria</taxon>
        <taxon>Pseudomonadati</taxon>
        <taxon>Myxococcota</taxon>
        <taxon>Myxococcia</taxon>
        <taxon>Myxococcales</taxon>
        <taxon>Cystobacterineae</taxon>
        <taxon>Myxococcaceae</taxon>
        <taxon>Myxococcus</taxon>
    </lineage>
</organism>
<dbReference type="OrthoDB" id="9807535at2"/>
<dbReference type="Proteomes" id="UP000321514">
    <property type="component" value="Unassembled WGS sequence"/>
</dbReference>
<dbReference type="EMBL" id="FOIB01000002">
    <property type="protein sequence ID" value="SET42221.1"/>
    <property type="molecule type" value="Genomic_DNA"/>
</dbReference>
<sequence>MRFILLLKARLETESGGPASRALITAMDRYNDELVRAGVLLDAAGLHPTSRGALIDFSQGKWTVTTGPFASSDMLIAGFWMIQVKTREEALEWARRCPHLPGSADAQIELRQVLEPSELAELAREPVAQEAWPRAAGSRS</sequence>
<protein>
    <submittedName>
        <fullName evidence="4">Uncharacterized conserved protein</fullName>
    </submittedName>
</protein>
<dbReference type="Proteomes" id="UP000183760">
    <property type="component" value="Unassembled WGS sequence"/>
</dbReference>
<evidence type="ECO:0000313" key="4">
    <source>
        <dbReference type="EMBL" id="SET42221.1"/>
    </source>
</evidence>
<dbReference type="PANTHER" id="PTHR35174:SF4">
    <property type="entry name" value="BLL7163 PROTEIN"/>
    <property type="match status" value="1"/>
</dbReference>
<name>A0A511TCC9_MYXFU</name>